<dbReference type="CDD" id="cd00054">
    <property type="entry name" value="EGF_CA"/>
    <property type="match status" value="1"/>
</dbReference>
<evidence type="ECO:0000256" key="2">
    <source>
        <dbReference type="SAM" id="Phobius"/>
    </source>
</evidence>
<keyword evidence="2" id="KW-1133">Transmembrane helix</keyword>
<dbReference type="GO" id="GO:0005524">
    <property type="term" value="F:ATP binding"/>
    <property type="evidence" value="ECO:0007669"/>
    <property type="project" value="InterPro"/>
</dbReference>
<dbReference type="PROSITE" id="PS50011">
    <property type="entry name" value="PROTEIN_KINASE_DOM"/>
    <property type="match status" value="1"/>
</dbReference>
<dbReference type="InterPro" id="IPR000742">
    <property type="entry name" value="EGF"/>
</dbReference>
<keyword evidence="1" id="KW-0245">EGF-like domain</keyword>
<keyword evidence="2" id="KW-0472">Membrane</keyword>
<dbReference type="GO" id="GO:0007169">
    <property type="term" value="P:cell surface receptor protein tyrosine kinase signaling pathway"/>
    <property type="evidence" value="ECO:0007669"/>
    <property type="project" value="TreeGrafter"/>
</dbReference>
<dbReference type="PANTHER" id="PTHR24416">
    <property type="entry name" value="TYROSINE-PROTEIN KINASE RECEPTOR"/>
    <property type="match status" value="1"/>
</dbReference>
<evidence type="ECO:0000259" key="4">
    <source>
        <dbReference type="PROSITE" id="PS50011"/>
    </source>
</evidence>
<accession>A0AAD9JUB7</accession>
<dbReference type="InterPro" id="IPR000719">
    <property type="entry name" value="Prot_kinase_dom"/>
</dbReference>
<dbReference type="GO" id="GO:0004714">
    <property type="term" value="F:transmembrane receptor protein tyrosine kinase activity"/>
    <property type="evidence" value="ECO:0007669"/>
    <property type="project" value="TreeGrafter"/>
</dbReference>
<gene>
    <name evidence="6" type="ORF">LSH36_155g07048</name>
</gene>
<dbReference type="GO" id="GO:0005886">
    <property type="term" value="C:plasma membrane"/>
    <property type="evidence" value="ECO:0007669"/>
    <property type="project" value="TreeGrafter"/>
</dbReference>
<feature type="domain" description="EGF-like" evidence="5">
    <location>
        <begin position="81"/>
        <end position="113"/>
    </location>
</feature>
<evidence type="ECO:0000256" key="3">
    <source>
        <dbReference type="SAM" id="SignalP"/>
    </source>
</evidence>
<comment type="caution">
    <text evidence="6">The sequence shown here is derived from an EMBL/GenBank/DDBJ whole genome shotgun (WGS) entry which is preliminary data.</text>
</comment>
<dbReference type="SUPFAM" id="SSF56112">
    <property type="entry name" value="Protein kinase-like (PK-like)"/>
    <property type="match status" value="1"/>
</dbReference>
<dbReference type="Proteomes" id="UP001208570">
    <property type="component" value="Unassembled WGS sequence"/>
</dbReference>
<keyword evidence="3" id="KW-0732">Signal</keyword>
<feature type="domain" description="Protein kinase" evidence="4">
    <location>
        <begin position="967"/>
        <end position="1183"/>
    </location>
</feature>
<dbReference type="Pfam" id="PF07714">
    <property type="entry name" value="PK_Tyr_Ser-Thr"/>
    <property type="match status" value="1"/>
</dbReference>
<feature type="chain" id="PRO_5041982047" evidence="3">
    <location>
        <begin position="19"/>
        <end position="1212"/>
    </location>
</feature>
<dbReference type="InterPro" id="IPR001245">
    <property type="entry name" value="Ser-Thr/Tyr_kinase_cat_dom"/>
</dbReference>
<comment type="caution">
    <text evidence="1">Lacks conserved residue(s) required for the propagation of feature annotation.</text>
</comment>
<dbReference type="GO" id="GO:0043235">
    <property type="term" value="C:receptor complex"/>
    <property type="evidence" value="ECO:0007669"/>
    <property type="project" value="TreeGrafter"/>
</dbReference>
<feature type="signal peptide" evidence="3">
    <location>
        <begin position="1"/>
        <end position="18"/>
    </location>
</feature>
<evidence type="ECO:0000313" key="6">
    <source>
        <dbReference type="EMBL" id="KAK2159299.1"/>
    </source>
</evidence>
<dbReference type="SMART" id="SM00181">
    <property type="entry name" value="EGF"/>
    <property type="match status" value="2"/>
</dbReference>
<protein>
    <submittedName>
        <fullName evidence="6">Uncharacterized protein</fullName>
    </submittedName>
</protein>
<keyword evidence="7" id="KW-1185">Reference proteome</keyword>
<dbReference type="InterPro" id="IPR011009">
    <property type="entry name" value="Kinase-like_dom_sf"/>
</dbReference>
<dbReference type="PROSITE" id="PS00022">
    <property type="entry name" value="EGF_1"/>
    <property type="match status" value="1"/>
</dbReference>
<evidence type="ECO:0000256" key="1">
    <source>
        <dbReference type="PROSITE-ProRule" id="PRU00076"/>
    </source>
</evidence>
<keyword evidence="2" id="KW-0812">Transmembrane</keyword>
<dbReference type="InterPro" id="IPR050122">
    <property type="entry name" value="RTK"/>
</dbReference>
<organism evidence="6 7">
    <name type="scientific">Paralvinella palmiformis</name>
    <dbReference type="NCBI Taxonomy" id="53620"/>
    <lineage>
        <taxon>Eukaryota</taxon>
        <taxon>Metazoa</taxon>
        <taxon>Spiralia</taxon>
        <taxon>Lophotrochozoa</taxon>
        <taxon>Annelida</taxon>
        <taxon>Polychaeta</taxon>
        <taxon>Sedentaria</taxon>
        <taxon>Canalipalpata</taxon>
        <taxon>Terebellida</taxon>
        <taxon>Terebelliformia</taxon>
        <taxon>Alvinellidae</taxon>
        <taxon>Paralvinella</taxon>
    </lineage>
</organism>
<sequence>MKLLIPLVLLAIVSLTASYEQKSSHYTTKYYPVSVVRYRHRCLSAGWWFWWHSWCWSEAYSGYRQQPYQACADGYRGTQCNIPICSPRCANRGVCVAVNRCECSTGYTGGRCEARKCNWNKDCYPGFCKSGSVTCDCSSEFEGNNCENMKEGPTFQLCRASLIDERPGRNDVFNVNCSFYGDNITVYTNKRDFTHVSLDWSATYRKLEDLPPYSKDGYMKIFRVGLITAGGEVELKDTVGMTVANLPASCPSAGSWNNPQETIRCQKKLPFNQGVKHRQQLIFKMSGTTGGFKDIRNQDTAGSYKMIRMFGRQGYLTASVKFDLEPPFHCTEGRNGYPCDQQDYMPMILKQAITTTPKVTIAFVGWNDTDSGLRGFIYSVYRLRINGEGLLQNESNPVLSKAYDLFSGDFKSTFQLPSPGMYAVVGAISDFANNTRYTRGLLLYGNSNASIETSDIPISVLPEPGTRVVDGAFWISKLSDPVSLKWGKHFVNRFFSANRYGNPVAPLSVDFLESRGNLSANGTPNIGGITKFAISVIHRLEVPKLRQRRELRTPASWTPIHPLTDTVTLTELNSRRDGNSYTIFMKAEDVMGNIRIDHIYIRVDSTPPVVKQIPTNFVKNVKRDVDGFYSSVDVSANDFEGGLHSIGFTLYDMLNPDDLRQIKAAIQLINRTDQDPNTCQAEGKCSCTKETECYQHPLKLYIDNCWLVSYMRVPIKMDISINNRAGLSTNITYQLGKVEHVSGVGEYPKPTGLRVKDAYGYVVVLTWYLPVSCYDIRLLNLQLTGASNNGATLSANEEEIEIKDLVPYADYKAKLSILYEGNRESDFIELQFNTGKPPTDQGSKCGTGCIIGIVIGVLILIGIAIIIVFVVIRLRRHQTPLPQPMMGRLNRISRHFGHDGWEKETVQEAVPPPSYRETVRSNAACDDTEASMVLDVAKLGDFEEDIYTYGEMKTDLKAKWKHSNDRVTVGKTIYKGRFAEIKAGQLREDSGTRKVAVKMLLDRSSSNVLLMKAKMNFLATVVPKHNNIVNFSGAVPEGPIILLEFCEPSLKDWLKSNDKVTDEVEDNMINFSTDVARGMSHLHQNGERIPIKWMALEQLGIERGNKRPYTKATDVWSYGVTIWEIFSQGNHYLQSLPSSQTSQQLILYVYDERYKHILLRCWASNPEQRPNFQELNNDLISLFHGAGGGDFYYDDAPKGHENIVLYEDTGRA</sequence>
<name>A0AAD9JUB7_9ANNE</name>
<proteinExistence type="predicted"/>
<dbReference type="PROSITE" id="PS01186">
    <property type="entry name" value="EGF_2"/>
    <property type="match status" value="1"/>
</dbReference>
<dbReference type="PROSITE" id="PS50026">
    <property type="entry name" value="EGF_3"/>
    <property type="match status" value="1"/>
</dbReference>
<feature type="disulfide bond" evidence="1">
    <location>
        <begin position="103"/>
        <end position="112"/>
    </location>
</feature>
<keyword evidence="1" id="KW-1015">Disulfide bond</keyword>
<dbReference type="Gene3D" id="2.10.25.10">
    <property type="entry name" value="Laminin"/>
    <property type="match status" value="1"/>
</dbReference>
<dbReference type="Gene3D" id="1.10.510.10">
    <property type="entry name" value="Transferase(Phosphotransferase) domain 1"/>
    <property type="match status" value="2"/>
</dbReference>
<feature type="disulfide bond" evidence="1">
    <location>
        <begin position="85"/>
        <end position="95"/>
    </location>
</feature>
<evidence type="ECO:0000313" key="7">
    <source>
        <dbReference type="Proteomes" id="UP001208570"/>
    </source>
</evidence>
<dbReference type="EMBL" id="JAODUP010000155">
    <property type="protein sequence ID" value="KAK2159299.1"/>
    <property type="molecule type" value="Genomic_DNA"/>
</dbReference>
<dbReference type="AlphaFoldDB" id="A0AAD9JUB7"/>
<feature type="transmembrane region" description="Helical" evidence="2">
    <location>
        <begin position="850"/>
        <end position="872"/>
    </location>
</feature>
<evidence type="ECO:0000259" key="5">
    <source>
        <dbReference type="PROSITE" id="PS50026"/>
    </source>
</evidence>
<reference evidence="6" key="1">
    <citation type="journal article" date="2023" name="Mol. Biol. Evol.">
        <title>Third-Generation Sequencing Reveals the Adaptive Role of the Epigenome in Three Deep-Sea Polychaetes.</title>
        <authorList>
            <person name="Perez M."/>
            <person name="Aroh O."/>
            <person name="Sun Y."/>
            <person name="Lan Y."/>
            <person name="Juniper S.K."/>
            <person name="Young C.R."/>
            <person name="Angers B."/>
            <person name="Qian P.Y."/>
        </authorList>
    </citation>
    <scope>NUCLEOTIDE SEQUENCE</scope>
    <source>
        <strain evidence="6">P08H-3</strain>
    </source>
</reference>
<dbReference type="PANTHER" id="PTHR24416:SF611">
    <property type="entry name" value="TYROSINE-PROTEIN KINASE TRANSMEMBRANE RECEPTOR ROR"/>
    <property type="match status" value="1"/>
</dbReference>